<dbReference type="SUPFAM" id="SSF49384">
    <property type="entry name" value="Carbohydrate-binding domain"/>
    <property type="match status" value="1"/>
</dbReference>
<dbReference type="InterPro" id="IPR011706">
    <property type="entry name" value="Cu-oxidase_C"/>
</dbReference>
<keyword evidence="2 5" id="KW-0732">Signal</keyword>
<evidence type="ECO:0000313" key="8">
    <source>
        <dbReference type="Proteomes" id="UP000193450"/>
    </source>
</evidence>
<reference evidence="7 8" key="1">
    <citation type="submission" date="2016-11" db="EMBL/GenBank/DDBJ databases">
        <title>Trade-off between light-utilization and light-protection in marine flavobacteria.</title>
        <authorList>
            <person name="Kumagai Y."/>
        </authorList>
    </citation>
    <scope>NUCLEOTIDE SEQUENCE [LARGE SCALE GENOMIC DNA]</scope>
    <source>
        <strain evidence="7 8">NBRC 107125</strain>
    </source>
</reference>
<dbReference type="Pfam" id="PF07732">
    <property type="entry name" value="Cu-oxidase_3"/>
    <property type="match status" value="1"/>
</dbReference>
<feature type="signal peptide" evidence="5">
    <location>
        <begin position="1"/>
        <end position="24"/>
    </location>
</feature>
<dbReference type="InterPro" id="IPR003367">
    <property type="entry name" value="Thrombospondin_3-like_rpt"/>
</dbReference>
<dbReference type="GO" id="GO:0000272">
    <property type="term" value="P:polysaccharide catabolic process"/>
    <property type="evidence" value="ECO:0007669"/>
    <property type="project" value="InterPro"/>
</dbReference>
<dbReference type="Gene3D" id="2.60.40.420">
    <property type="entry name" value="Cupredoxins - blue copper proteins"/>
    <property type="match status" value="3"/>
</dbReference>
<organism evidence="7 8">
    <name type="scientific">Oceanicoccus sagamiensis</name>
    <dbReference type="NCBI Taxonomy" id="716816"/>
    <lineage>
        <taxon>Bacteria</taxon>
        <taxon>Pseudomonadati</taxon>
        <taxon>Pseudomonadota</taxon>
        <taxon>Gammaproteobacteria</taxon>
        <taxon>Cellvibrionales</taxon>
        <taxon>Spongiibacteraceae</taxon>
        <taxon>Oceanicoccus</taxon>
    </lineage>
</organism>
<gene>
    <name evidence="7" type="ORF">BST96_14945</name>
</gene>
<keyword evidence="8" id="KW-1185">Reference proteome</keyword>
<dbReference type="KEGG" id="osg:BST96_14945"/>
<evidence type="ECO:0000256" key="5">
    <source>
        <dbReference type="SAM" id="SignalP"/>
    </source>
</evidence>
<evidence type="ECO:0000259" key="6">
    <source>
        <dbReference type="PROSITE" id="PS51766"/>
    </source>
</evidence>
<dbReference type="CDD" id="cd14256">
    <property type="entry name" value="Dockerin_I"/>
    <property type="match status" value="1"/>
</dbReference>
<dbReference type="STRING" id="716816.BST96_14945"/>
<dbReference type="InterPro" id="IPR016134">
    <property type="entry name" value="Dockerin_dom"/>
</dbReference>
<dbReference type="GO" id="GO:0030246">
    <property type="term" value="F:carbohydrate binding"/>
    <property type="evidence" value="ECO:0007669"/>
    <property type="project" value="InterPro"/>
</dbReference>
<dbReference type="GO" id="GO:0007155">
    <property type="term" value="P:cell adhesion"/>
    <property type="evidence" value="ECO:0007669"/>
    <property type="project" value="InterPro"/>
</dbReference>
<dbReference type="PROSITE" id="PS00080">
    <property type="entry name" value="MULTICOPPER_OXIDASE2"/>
    <property type="match status" value="1"/>
</dbReference>
<dbReference type="Gene3D" id="4.10.1080.10">
    <property type="entry name" value="TSP type-3 repeat"/>
    <property type="match status" value="1"/>
</dbReference>
<feature type="chain" id="PRO_5012643363" description="Dockerin domain-containing protein" evidence="5">
    <location>
        <begin position="25"/>
        <end position="925"/>
    </location>
</feature>
<dbReference type="InterPro" id="IPR028974">
    <property type="entry name" value="TSP_type-3_rpt"/>
</dbReference>
<dbReference type="OrthoDB" id="9757546at2"/>
<protein>
    <recommendedName>
        <fullName evidence="6">Dockerin domain-containing protein</fullName>
    </recommendedName>
</protein>
<dbReference type="SUPFAM" id="SSF49503">
    <property type="entry name" value="Cupredoxins"/>
    <property type="match status" value="2"/>
</dbReference>
<dbReference type="PANTHER" id="PTHR11709">
    <property type="entry name" value="MULTI-COPPER OXIDASE"/>
    <property type="match status" value="1"/>
</dbReference>
<dbReference type="AlphaFoldDB" id="A0A1X9NCI1"/>
<dbReference type="EMBL" id="CP019343">
    <property type="protein sequence ID" value="ARN75296.1"/>
    <property type="molecule type" value="Genomic_DNA"/>
</dbReference>
<evidence type="ECO:0000256" key="2">
    <source>
        <dbReference type="ARBA" id="ARBA00022729"/>
    </source>
</evidence>
<dbReference type="InterPro" id="IPR008965">
    <property type="entry name" value="CBM2/CBM3_carb-bd_dom_sf"/>
</dbReference>
<evidence type="ECO:0000313" key="7">
    <source>
        <dbReference type="EMBL" id="ARN75296.1"/>
    </source>
</evidence>
<dbReference type="SUPFAM" id="SSF63446">
    <property type="entry name" value="Type I dockerin domain"/>
    <property type="match status" value="1"/>
</dbReference>
<dbReference type="GO" id="GO:0005509">
    <property type="term" value="F:calcium ion binding"/>
    <property type="evidence" value="ECO:0007669"/>
    <property type="project" value="InterPro"/>
</dbReference>
<sequence length="925" mass="97960">MFFPRLISLVVCGVLFGMSANVHAAVVRLSESHISVLNGDTFTLQLIGQGFDSATLDGGGVTLSYDPTLIHVQSVAINTIDWEFFSTTGSIDNDVGRVSGMSFNSFQNRTGDLLFATIELAAVGGGDSLLVLSDDLLNPFASGGSLYSDVNFANTVVLSVTEVPVPSAGFLLLSALSAMSALTAARRRRLVAGLSMFAVSSTALAWTGSVSQAVDVNPDPDIFETTLVVEQTVMPVKGTGTTPATLYTFNGMFPGPEIKVKTGDRVIIHMINNLPVGEGMSIHSHGVELSNNMDGTQITQDPVPPGSRFTYDYIVPRPGSFWYHPHIRTSNKTFKGLYGPLTVSDPNEDILREQGILPGDAYTHTLVLSDITLCEDVTDSDLNSIKVGCVGQSAGHVPNIQPEFDCVSTFPNCVVFEGKTVLSNGRAVEAGDVLDVPANQPVRFRVINSSLNRYFRLVQPVSGPLIRIGGEGGLLNNAVLDPVALPAPDNGKLSGDILLAPSERADFIFIPQTSDVGSVITILSDLPSPANVNRGFSLNGNLTSAPVLQINVGAAITPDSKIHAGDPLLAHSSVNKPLEDLSKIPATALGSLLDPALFGRDGSANSTIALTASGGIEPGIDGVRGRFMNMSGYQHVPNIATTRYAVLGDVLELQVTNSTPVDHPFHMHGNSFQLMSRSDGRDFPVEFIDTVNIPSNHSVVLRVRLEDKLQIVDNVLKPYGGLGRWLFHCHITTHAELGMISELVVVAPPEALCADVEVLTDGFGSPLMASIDGGTFDPDSDAISISQSPAGPYFPGITDVTLTATDEMGLSNSCVGTVSNFIDEDGDGIANPLDNCQIHANGSLVPDAGGNIQRDSDGDGYGNRCDGDLNNDGMVNVLDLGLFKHVFFSADPHADINGDGIVNVLDLGLFKELFFKVPGPSGFFD</sequence>
<dbReference type="InterPro" id="IPR002355">
    <property type="entry name" value="Cu_oxidase_Cu_BS"/>
</dbReference>
<accession>A0A1X9NCI1</accession>
<dbReference type="GO" id="GO:0016491">
    <property type="term" value="F:oxidoreductase activity"/>
    <property type="evidence" value="ECO:0007669"/>
    <property type="project" value="UniProtKB-KW"/>
</dbReference>
<dbReference type="PANTHER" id="PTHR11709:SF394">
    <property type="entry name" value="FI03373P-RELATED"/>
    <property type="match status" value="1"/>
</dbReference>
<keyword evidence="4" id="KW-0186">Copper</keyword>
<dbReference type="InterPro" id="IPR036439">
    <property type="entry name" value="Dockerin_dom_sf"/>
</dbReference>
<dbReference type="InterPro" id="IPR045087">
    <property type="entry name" value="Cu-oxidase_fam"/>
</dbReference>
<dbReference type="Pfam" id="PF07731">
    <property type="entry name" value="Cu-oxidase_2"/>
    <property type="match status" value="1"/>
</dbReference>
<dbReference type="GO" id="GO:0005507">
    <property type="term" value="F:copper ion binding"/>
    <property type="evidence" value="ECO:0007669"/>
    <property type="project" value="InterPro"/>
</dbReference>
<dbReference type="Pfam" id="PF02412">
    <property type="entry name" value="TSP_3"/>
    <property type="match status" value="2"/>
</dbReference>
<evidence type="ECO:0000256" key="1">
    <source>
        <dbReference type="ARBA" id="ARBA00022723"/>
    </source>
</evidence>
<evidence type="ECO:0000256" key="4">
    <source>
        <dbReference type="ARBA" id="ARBA00023008"/>
    </source>
</evidence>
<proteinExistence type="predicted"/>
<keyword evidence="3" id="KW-0560">Oxidoreductase</keyword>
<dbReference type="InterPro" id="IPR008972">
    <property type="entry name" value="Cupredoxin"/>
</dbReference>
<dbReference type="PROSITE" id="PS51766">
    <property type="entry name" value="DOCKERIN"/>
    <property type="match status" value="1"/>
</dbReference>
<name>A0A1X9NCI1_9GAMM</name>
<dbReference type="InterPro" id="IPR011707">
    <property type="entry name" value="Cu-oxidase-like_N"/>
</dbReference>
<evidence type="ECO:0000256" key="3">
    <source>
        <dbReference type="ARBA" id="ARBA00023002"/>
    </source>
</evidence>
<dbReference type="Gene3D" id="2.60.40.680">
    <property type="match status" value="1"/>
</dbReference>
<dbReference type="Proteomes" id="UP000193450">
    <property type="component" value="Chromosome"/>
</dbReference>
<keyword evidence="1" id="KW-0479">Metal-binding</keyword>
<feature type="domain" description="Dockerin" evidence="6">
    <location>
        <begin position="862"/>
        <end position="919"/>
    </location>
</feature>